<dbReference type="FunFam" id="1.25.40.10:FF:000475">
    <property type="entry name" value="Pentatricopeptide repeat-containing protein At5g40410, mitochondrial"/>
    <property type="match status" value="1"/>
</dbReference>
<dbReference type="Pfam" id="PF13041">
    <property type="entry name" value="PPR_2"/>
    <property type="match status" value="3"/>
</dbReference>
<evidence type="ECO:0008006" key="5">
    <source>
        <dbReference type="Google" id="ProtNLM"/>
    </source>
</evidence>
<protein>
    <recommendedName>
        <fullName evidence="5">Pentatricopeptide repeat-containing protein</fullName>
    </recommendedName>
</protein>
<dbReference type="FunFam" id="1.25.40.10:FF:000090">
    <property type="entry name" value="Pentatricopeptide repeat-containing protein, chloroplastic"/>
    <property type="match status" value="1"/>
</dbReference>
<dbReference type="OMA" id="WSFIELH"/>
<dbReference type="InterPro" id="IPR046848">
    <property type="entry name" value="E_motif"/>
</dbReference>
<dbReference type="Pfam" id="PF01535">
    <property type="entry name" value="PPR"/>
    <property type="match status" value="3"/>
</dbReference>
<proteinExistence type="predicted"/>
<evidence type="ECO:0000313" key="4">
    <source>
        <dbReference type="Proteomes" id="UP000316621"/>
    </source>
</evidence>
<feature type="repeat" description="PPR" evidence="2">
    <location>
        <begin position="172"/>
        <end position="206"/>
    </location>
</feature>
<dbReference type="FunFam" id="1.25.40.10:FF:000436">
    <property type="entry name" value="Pentatricopeptide repeat-containing protein At5g39350 family"/>
    <property type="match status" value="1"/>
</dbReference>
<evidence type="ECO:0000313" key="3">
    <source>
        <dbReference type="EMBL" id="RZC65707.1"/>
    </source>
</evidence>
<dbReference type="Gramene" id="RZC65707">
    <property type="protein sequence ID" value="RZC65707"/>
    <property type="gene ID" value="C5167_009401"/>
</dbReference>
<dbReference type="Gene3D" id="1.25.40.10">
    <property type="entry name" value="Tetratricopeptide repeat domain"/>
    <property type="match status" value="5"/>
</dbReference>
<dbReference type="InterPro" id="IPR011990">
    <property type="entry name" value="TPR-like_helical_dom_sf"/>
</dbReference>
<dbReference type="PANTHER" id="PTHR47926">
    <property type="entry name" value="PENTATRICOPEPTIDE REPEAT-CONTAINING PROTEIN"/>
    <property type="match status" value="1"/>
</dbReference>
<dbReference type="InterPro" id="IPR046960">
    <property type="entry name" value="PPR_At4g14850-like_plant"/>
</dbReference>
<dbReference type="PROSITE" id="PS51375">
    <property type="entry name" value="PPR"/>
    <property type="match status" value="5"/>
</dbReference>
<dbReference type="GO" id="GO:0003723">
    <property type="term" value="F:RNA binding"/>
    <property type="evidence" value="ECO:0007669"/>
    <property type="project" value="InterPro"/>
</dbReference>
<dbReference type="GO" id="GO:0009451">
    <property type="term" value="P:RNA modification"/>
    <property type="evidence" value="ECO:0007669"/>
    <property type="project" value="InterPro"/>
</dbReference>
<feature type="repeat" description="PPR" evidence="2">
    <location>
        <begin position="74"/>
        <end position="108"/>
    </location>
</feature>
<dbReference type="FunFam" id="1.25.40.10:FF:000343">
    <property type="entry name" value="Pentatricopeptide repeat-containing protein At3g58590"/>
    <property type="match status" value="1"/>
</dbReference>
<keyword evidence="1" id="KW-0677">Repeat</keyword>
<dbReference type="EMBL" id="CM010720">
    <property type="protein sequence ID" value="RZC65707.1"/>
    <property type="molecule type" value="Genomic_DNA"/>
</dbReference>
<organism evidence="3 4">
    <name type="scientific">Papaver somniferum</name>
    <name type="common">Opium poppy</name>
    <dbReference type="NCBI Taxonomy" id="3469"/>
    <lineage>
        <taxon>Eukaryota</taxon>
        <taxon>Viridiplantae</taxon>
        <taxon>Streptophyta</taxon>
        <taxon>Embryophyta</taxon>
        <taxon>Tracheophyta</taxon>
        <taxon>Spermatophyta</taxon>
        <taxon>Magnoliopsida</taxon>
        <taxon>Ranunculales</taxon>
        <taxon>Papaveraceae</taxon>
        <taxon>Papaveroideae</taxon>
        <taxon>Papaver</taxon>
    </lineage>
</organism>
<feature type="repeat" description="PPR" evidence="2">
    <location>
        <begin position="273"/>
        <end position="307"/>
    </location>
</feature>
<keyword evidence="4" id="KW-1185">Reference proteome</keyword>
<accession>A0A4Y7JYE8</accession>
<name>A0A4Y7JYE8_PAPSO</name>
<feature type="repeat" description="PPR" evidence="2">
    <location>
        <begin position="475"/>
        <end position="509"/>
    </location>
</feature>
<dbReference type="NCBIfam" id="TIGR00756">
    <property type="entry name" value="PPR"/>
    <property type="match status" value="6"/>
</dbReference>
<dbReference type="SUPFAM" id="SSF48452">
    <property type="entry name" value="TPR-like"/>
    <property type="match status" value="1"/>
</dbReference>
<evidence type="ECO:0000256" key="1">
    <source>
        <dbReference type="ARBA" id="ARBA00022737"/>
    </source>
</evidence>
<reference evidence="3 4" key="1">
    <citation type="journal article" date="2018" name="Science">
        <title>The opium poppy genome and morphinan production.</title>
        <authorList>
            <person name="Guo L."/>
            <person name="Winzer T."/>
            <person name="Yang X."/>
            <person name="Li Y."/>
            <person name="Ning Z."/>
            <person name="He Z."/>
            <person name="Teodor R."/>
            <person name="Lu Y."/>
            <person name="Bowser T.A."/>
            <person name="Graham I.A."/>
            <person name="Ye K."/>
        </authorList>
    </citation>
    <scope>NUCLEOTIDE SEQUENCE [LARGE SCALE GENOMIC DNA]</scope>
    <source>
        <strain evidence="4">cv. HN1</strain>
        <tissue evidence="3">Leaves</tissue>
    </source>
</reference>
<sequence>MLTNKISPDSYTFPSLLKACTYLGLFSRGLSVHQHALVTGSSDSYVSSSLVNFYSKFGDTYNARQVFDAMTERNVVSWSAIIGCYSRAGDIDMACYLYNEMMKEGIQPNSVTMLGLLTGVSELRLLYCVHSCVIQSGVDCDVAVVNSLLNLYGKFGRTKIAQKLFDLMSHKDIVSWYTLVSVFSQNGNLRGSVELLNKMRMEGIEPNQQMFGSVLSVVANGYNLELGKLVHGQIITAGFDLVVNVETTLIVMYLRCGVIGDAFRLFDRISDKDMILWTAMISGLVQNYKADEALNIFYRMLRSGETPSSTTIASSLAACAQLCDLQQGRCIHGYILRQRMHTDIAVQNSLINMYAKCDHLEQSCVIFERMCDRDVVSWNAIVLGYAQEGNVNKAFSLFNEMRMADQTPDAITIASLLQACATLGALQQGKWIHNFLIRNGVGPCISIDTAVIDMYSKCGVIATAHRCFDMMPEQDMVSWSTIITAYGSHGKGETALKMYSKFLDSGINPSHVTFLSILSACSHSGLVTEGLKIFRSMKEDYKVEPKLEHRTCIVDLLSRAGRLQEAYSFLTTMFPKPTIHVLSILLNACRTYGNTNLGNVVAREIKSLKPENAENYVQLAHCYASMSRWDGVRDAWIQMRTLGLKKVPGWSSIELHGTRTTFFVDHSSHAQYEEITLMLKTVGTEMQVKDENFQNYI</sequence>
<dbReference type="PANTHER" id="PTHR47926:SF451">
    <property type="entry name" value="TETRATRICOPEPTIDE-LIKE HELICAL DOMAIN SUPERFAMILY"/>
    <property type="match status" value="1"/>
</dbReference>
<gene>
    <name evidence="3" type="ORF">C5167_009401</name>
</gene>
<dbReference type="AlphaFoldDB" id="A0A4Y7JYE8"/>
<feature type="repeat" description="PPR" evidence="2">
    <location>
        <begin position="374"/>
        <end position="408"/>
    </location>
</feature>
<dbReference type="Proteomes" id="UP000316621">
    <property type="component" value="Chromosome 6"/>
</dbReference>
<dbReference type="InterPro" id="IPR002885">
    <property type="entry name" value="PPR_rpt"/>
</dbReference>
<dbReference type="Pfam" id="PF20431">
    <property type="entry name" value="E_motif"/>
    <property type="match status" value="1"/>
</dbReference>
<dbReference type="FunFam" id="1.25.40.10:FF:000682">
    <property type="entry name" value="Pentatricopeptide repeat-containing protein At3g16610"/>
    <property type="match status" value="1"/>
</dbReference>
<evidence type="ECO:0000256" key="2">
    <source>
        <dbReference type="PROSITE-ProRule" id="PRU00708"/>
    </source>
</evidence>